<reference evidence="2" key="1">
    <citation type="submission" date="2023-04" db="EMBL/GenBank/DDBJ databases">
        <title>Phytophthora fragariaefolia NBRC 109709.</title>
        <authorList>
            <person name="Ichikawa N."/>
            <person name="Sato H."/>
            <person name="Tonouchi N."/>
        </authorList>
    </citation>
    <scope>NUCLEOTIDE SEQUENCE</scope>
    <source>
        <strain evidence="2">NBRC 109709</strain>
    </source>
</reference>
<keyword evidence="3" id="KW-1185">Reference proteome</keyword>
<evidence type="ECO:0000256" key="1">
    <source>
        <dbReference type="SAM" id="Phobius"/>
    </source>
</evidence>
<comment type="caution">
    <text evidence="2">The sequence shown here is derived from an EMBL/GenBank/DDBJ whole genome shotgun (WGS) entry which is preliminary data.</text>
</comment>
<dbReference type="AlphaFoldDB" id="A0A9W6XGW2"/>
<organism evidence="2 3">
    <name type="scientific">Phytophthora fragariaefolia</name>
    <dbReference type="NCBI Taxonomy" id="1490495"/>
    <lineage>
        <taxon>Eukaryota</taxon>
        <taxon>Sar</taxon>
        <taxon>Stramenopiles</taxon>
        <taxon>Oomycota</taxon>
        <taxon>Peronosporomycetes</taxon>
        <taxon>Peronosporales</taxon>
        <taxon>Peronosporaceae</taxon>
        <taxon>Phytophthora</taxon>
    </lineage>
</organism>
<keyword evidence="1" id="KW-0812">Transmembrane</keyword>
<keyword evidence="1" id="KW-1133">Transmembrane helix</keyword>
<feature type="transmembrane region" description="Helical" evidence="1">
    <location>
        <begin position="216"/>
        <end position="236"/>
    </location>
</feature>
<proteinExistence type="predicted"/>
<dbReference type="EMBL" id="BSXT01001087">
    <property type="protein sequence ID" value="GMF38435.1"/>
    <property type="molecule type" value="Genomic_DNA"/>
</dbReference>
<gene>
    <name evidence="2" type="ORF">Pfra01_001108600</name>
</gene>
<dbReference type="Proteomes" id="UP001165121">
    <property type="component" value="Unassembled WGS sequence"/>
</dbReference>
<dbReference type="OrthoDB" id="91613at2759"/>
<accession>A0A9W6XGW2</accession>
<evidence type="ECO:0000313" key="3">
    <source>
        <dbReference type="Proteomes" id="UP001165121"/>
    </source>
</evidence>
<protein>
    <submittedName>
        <fullName evidence="2">Unnamed protein product</fullName>
    </submittedName>
</protein>
<sequence length="247" mass="28834">MYDLTKVIRLDWRRVHLWEYYTVGDATVDADYATTTETWQVAYINDRRRTPRGLAYCVLWVHPNRSCKRLYLRTWEPRERLTEDDFEVEMDLVDLWKTSKFDTFEAFWKQDKVGFGLLGADGEGLCPFNALKGAAQLAGRPGVITQQDIDHFVRDELVLYKRDLTKGATSTTVLRFLRRFRDDGRDFIDNAIAKYNYAIPGRRGARVLKEIKLNDVIYIVAAYNFSFVGHGFVVTVQGKTRLISRRR</sequence>
<evidence type="ECO:0000313" key="2">
    <source>
        <dbReference type="EMBL" id="GMF38435.1"/>
    </source>
</evidence>
<name>A0A9W6XGW2_9STRA</name>
<keyword evidence="1" id="KW-0472">Membrane</keyword>